<dbReference type="PROSITE" id="PS01124">
    <property type="entry name" value="HTH_ARAC_FAMILY_2"/>
    <property type="match status" value="1"/>
</dbReference>
<evidence type="ECO:0000256" key="1">
    <source>
        <dbReference type="ARBA" id="ARBA00023015"/>
    </source>
</evidence>
<keyword evidence="5" id="KW-1185">Reference proteome</keyword>
<dbReference type="Proteomes" id="UP000606490">
    <property type="component" value="Unassembled WGS sequence"/>
</dbReference>
<protein>
    <submittedName>
        <fullName evidence="4">GlxA family transcriptional regulator</fullName>
    </submittedName>
</protein>
<sequence>MSREIRFLIHPGFQLLDLSGPLAAFQIAGRLAGAEPYRLRVVSRGGGPVASSSGVEVLSEPADALPFDTLVVMGGAQGQCSTGESEEARIVAAGAGRSRRTASVCTGAFTLANAGLLDGRRATTHWEFAALLQRLFPRIRVDGDRIFIQDGPIWTSAGITAGIDLALAMIEEDLGMELSRATARMLVVYHRRPGGQSQFSTLLELDPRSERIRAVLSFVREHLHEALTAERLAAIACLSPRQFTRAFLAETGETPARAVERLRAELARQRIEDGSEPIEVIAREVGFLDPERMRRAFLRRFGHPPQSIRRLARTA</sequence>
<name>A0ABS1UW63_9PROT</name>
<dbReference type="InterPro" id="IPR018060">
    <property type="entry name" value="HTH_AraC"/>
</dbReference>
<dbReference type="InterPro" id="IPR052158">
    <property type="entry name" value="INH-QAR"/>
</dbReference>
<evidence type="ECO:0000256" key="2">
    <source>
        <dbReference type="ARBA" id="ARBA00023163"/>
    </source>
</evidence>
<evidence type="ECO:0000259" key="3">
    <source>
        <dbReference type="PROSITE" id="PS01124"/>
    </source>
</evidence>
<dbReference type="InterPro" id="IPR002818">
    <property type="entry name" value="DJ-1/PfpI"/>
</dbReference>
<dbReference type="RefSeq" id="WP_202823473.1">
    <property type="nucleotide sequence ID" value="NZ_JAEUXJ010000001.1"/>
</dbReference>
<keyword evidence="1" id="KW-0805">Transcription regulation</keyword>
<dbReference type="Gene3D" id="1.10.10.60">
    <property type="entry name" value="Homeodomain-like"/>
    <property type="match status" value="1"/>
</dbReference>
<dbReference type="Pfam" id="PF12833">
    <property type="entry name" value="HTH_18"/>
    <property type="match status" value="1"/>
</dbReference>
<dbReference type="Gene3D" id="3.40.50.880">
    <property type="match status" value="1"/>
</dbReference>
<keyword evidence="2" id="KW-0804">Transcription</keyword>
<dbReference type="InterPro" id="IPR009057">
    <property type="entry name" value="Homeodomain-like_sf"/>
</dbReference>
<dbReference type="Pfam" id="PF01965">
    <property type="entry name" value="DJ-1_PfpI"/>
    <property type="match status" value="1"/>
</dbReference>
<dbReference type="SUPFAM" id="SSF46689">
    <property type="entry name" value="Homeodomain-like"/>
    <property type="match status" value="2"/>
</dbReference>
<dbReference type="EMBL" id="JAEUXJ010000001">
    <property type="protein sequence ID" value="MBL6453714.1"/>
    <property type="molecule type" value="Genomic_DNA"/>
</dbReference>
<evidence type="ECO:0000313" key="5">
    <source>
        <dbReference type="Proteomes" id="UP000606490"/>
    </source>
</evidence>
<proteinExistence type="predicted"/>
<dbReference type="SUPFAM" id="SSF52317">
    <property type="entry name" value="Class I glutamine amidotransferase-like"/>
    <property type="match status" value="1"/>
</dbReference>
<reference evidence="4 5" key="1">
    <citation type="submission" date="2021-01" db="EMBL/GenBank/DDBJ databases">
        <title>Belnapia mucosa sp. nov. and Belnapia arida sp. nov., isolated from the Tabernas Desert (Almeria, Spain).</title>
        <authorList>
            <person name="Molina-Menor E."/>
            <person name="Vidal-Verdu A."/>
            <person name="Calonge A."/>
            <person name="Satari L."/>
            <person name="Pereto Magraner J."/>
            <person name="Porcar Miralles M."/>
        </authorList>
    </citation>
    <scope>NUCLEOTIDE SEQUENCE [LARGE SCALE GENOMIC DNA]</scope>
    <source>
        <strain evidence="4 5">T6</strain>
    </source>
</reference>
<dbReference type="SMART" id="SM00342">
    <property type="entry name" value="HTH_ARAC"/>
    <property type="match status" value="1"/>
</dbReference>
<evidence type="ECO:0000313" key="4">
    <source>
        <dbReference type="EMBL" id="MBL6453714.1"/>
    </source>
</evidence>
<comment type="caution">
    <text evidence="4">The sequence shown here is derived from an EMBL/GenBank/DDBJ whole genome shotgun (WGS) entry which is preliminary data.</text>
</comment>
<accession>A0ABS1UW63</accession>
<gene>
    <name evidence="4" type="ORF">JMJ55_00180</name>
</gene>
<feature type="domain" description="HTH araC/xylS-type" evidence="3">
    <location>
        <begin position="213"/>
        <end position="311"/>
    </location>
</feature>
<dbReference type="InterPro" id="IPR029062">
    <property type="entry name" value="Class_I_gatase-like"/>
</dbReference>
<dbReference type="PANTHER" id="PTHR43130">
    <property type="entry name" value="ARAC-FAMILY TRANSCRIPTIONAL REGULATOR"/>
    <property type="match status" value="1"/>
</dbReference>
<dbReference type="CDD" id="cd03137">
    <property type="entry name" value="GATase1_AraC_1"/>
    <property type="match status" value="1"/>
</dbReference>
<dbReference type="PANTHER" id="PTHR43130:SF3">
    <property type="entry name" value="HTH-TYPE TRANSCRIPTIONAL REGULATOR RV1931C"/>
    <property type="match status" value="1"/>
</dbReference>
<organism evidence="4 5">
    <name type="scientific">Belnapia mucosa</name>
    <dbReference type="NCBI Taxonomy" id="2804532"/>
    <lineage>
        <taxon>Bacteria</taxon>
        <taxon>Pseudomonadati</taxon>
        <taxon>Pseudomonadota</taxon>
        <taxon>Alphaproteobacteria</taxon>
        <taxon>Acetobacterales</taxon>
        <taxon>Roseomonadaceae</taxon>
        <taxon>Belnapia</taxon>
    </lineage>
</organism>